<sequence>MADGSPRRTRRTSTPTGDPDGGARRSEEEPAARPESRTGSRTGSRTDGRRASGATSRRTESGRAEAGGRPDVYLDVPKLEVEHIGLKVEDLRAKVSLQAEVLNLLKLNVGVDAQLGSVELEIDGVSAEATLKVRLDEVAGIIDRVLTTIDRNPQILETIARTAQDAVREVGSGVGEAVGEVGSAAGDAVGELGSQAGSAVGELGSSVGEAAGDAVGSVGDAAGDVAGTATETVGGVAGDATGAVTGGSDGEGADEGAGESEAPKVVRRRRSPQKSSDAGGGDDDGGSSSTASSRRASSSRPRPARRANG</sequence>
<evidence type="ECO:0000313" key="2">
    <source>
        <dbReference type="EMBL" id="MFC5140361.1"/>
    </source>
</evidence>
<feature type="region of interest" description="Disordered" evidence="1">
    <location>
        <begin position="1"/>
        <end position="70"/>
    </location>
</feature>
<feature type="region of interest" description="Disordered" evidence="1">
    <location>
        <begin position="232"/>
        <end position="309"/>
    </location>
</feature>
<proteinExistence type="predicted"/>
<evidence type="ECO:0000313" key="3">
    <source>
        <dbReference type="Proteomes" id="UP001596175"/>
    </source>
</evidence>
<gene>
    <name evidence="2" type="ORF">ACFPK1_19135</name>
</gene>
<feature type="compositionally biased region" description="Low complexity" evidence="1">
    <location>
        <begin position="286"/>
        <end position="301"/>
    </location>
</feature>
<accession>A0ABV9ZIH8</accession>
<comment type="caution">
    <text evidence="2">The sequence shown here is derived from an EMBL/GenBank/DDBJ whole genome shotgun (WGS) entry which is preliminary data.</text>
</comment>
<dbReference type="RefSeq" id="WP_378022525.1">
    <property type="nucleotide sequence ID" value="NZ_JBHSKG010000010.1"/>
</dbReference>
<keyword evidence="3" id="KW-1185">Reference proteome</keyword>
<evidence type="ECO:0000256" key="1">
    <source>
        <dbReference type="SAM" id="MobiDB-lite"/>
    </source>
</evidence>
<feature type="compositionally biased region" description="Basic and acidic residues" evidence="1">
    <location>
        <begin position="57"/>
        <end position="68"/>
    </location>
</feature>
<organism evidence="2 3">
    <name type="scientific">Actinomycetospora rhizophila</name>
    <dbReference type="NCBI Taxonomy" id="1416876"/>
    <lineage>
        <taxon>Bacteria</taxon>
        <taxon>Bacillati</taxon>
        <taxon>Actinomycetota</taxon>
        <taxon>Actinomycetes</taxon>
        <taxon>Pseudonocardiales</taxon>
        <taxon>Pseudonocardiaceae</taxon>
        <taxon>Actinomycetospora</taxon>
    </lineage>
</organism>
<dbReference type="Proteomes" id="UP001596175">
    <property type="component" value="Unassembled WGS sequence"/>
</dbReference>
<protein>
    <submittedName>
        <fullName evidence="2">Uncharacterized protein</fullName>
    </submittedName>
</protein>
<feature type="compositionally biased region" description="Low complexity" evidence="1">
    <location>
        <begin position="232"/>
        <end position="243"/>
    </location>
</feature>
<reference evidence="3" key="1">
    <citation type="journal article" date="2019" name="Int. J. Syst. Evol. Microbiol.">
        <title>The Global Catalogue of Microorganisms (GCM) 10K type strain sequencing project: providing services to taxonomists for standard genome sequencing and annotation.</title>
        <authorList>
            <consortium name="The Broad Institute Genomics Platform"/>
            <consortium name="The Broad Institute Genome Sequencing Center for Infectious Disease"/>
            <person name="Wu L."/>
            <person name="Ma J."/>
        </authorList>
    </citation>
    <scope>NUCLEOTIDE SEQUENCE [LARGE SCALE GENOMIC DNA]</scope>
    <source>
        <strain evidence="3">XZYJ18</strain>
    </source>
</reference>
<name>A0ABV9ZIH8_9PSEU</name>
<dbReference type="EMBL" id="JBHSKG010000010">
    <property type="protein sequence ID" value="MFC5140361.1"/>
    <property type="molecule type" value="Genomic_DNA"/>
</dbReference>
<feature type="compositionally biased region" description="Basic and acidic residues" evidence="1">
    <location>
        <begin position="21"/>
        <end position="50"/>
    </location>
</feature>